<keyword evidence="2" id="KW-1185">Reference proteome</keyword>
<dbReference type="Pfam" id="PF04450">
    <property type="entry name" value="BSP"/>
    <property type="match status" value="1"/>
</dbReference>
<gene>
    <name evidence="1" type="ORF">ARMOST_09694</name>
</gene>
<dbReference type="OrthoDB" id="891726at2759"/>
<dbReference type="PANTHER" id="PTHR33321:SF12">
    <property type="entry name" value="PLANT BASIC SECRETORY PROTEIN (BSP) FAMILY PROTEIN"/>
    <property type="match status" value="1"/>
</dbReference>
<dbReference type="PANTHER" id="PTHR33321">
    <property type="match status" value="1"/>
</dbReference>
<reference evidence="2" key="1">
    <citation type="journal article" date="2017" name="Nat. Ecol. Evol.">
        <title>Genome expansion and lineage-specific genetic innovations in the forest pathogenic fungi Armillaria.</title>
        <authorList>
            <person name="Sipos G."/>
            <person name="Prasanna A.N."/>
            <person name="Walter M.C."/>
            <person name="O'Connor E."/>
            <person name="Balint B."/>
            <person name="Krizsan K."/>
            <person name="Kiss B."/>
            <person name="Hess J."/>
            <person name="Varga T."/>
            <person name="Slot J."/>
            <person name="Riley R."/>
            <person name="Boka B."/>
            <person name="Rigling D."/>
            <person name="Barry K."/>
            <person name="Lee J."/>
            <person name="Mihaltcheva S."/>
            <person name="LaButti K."/>
            <person name="Lipzen A."/>
            <person name="Waldron R."/>
            <person name="Moloney N.M."/>
            <person name="Sperisen C."/>
            <person name="Kredics L."/>
            <person name="Vagvoelgyi C."/>
            <person name="Patrignani A."/>
            <person name="Fitzpatrick D."/>
            <person name="Nagy I."/>
            <person name="Doyle S."/>
            <person name="Anderson J.B."/>
            <person name="Grigoriev I.V."/>
            <person name="Gueldener U."/>
            <person name="Muensterkoetter M."/>
            <person name="Nagy L.G."/>
        </authorList>
    </citation>
    <scope>NUCLEOTIDE SEQUENCE [LARGE SCALE GENOMIC DNA]</scope>
    <source>
        <strain evidence="2">C18/9</strain>
    </source>
</reference>
<protein>
    <submittedName>
        <fullName evidence="1">Related to pathogenesis-related protein NtPRp27</fullName>
    </submittedName>
</protein>
<sequence>MAPTPPSTWPYPTLSLRIPDLAHPGVDTFLRLLDAHTALTLAVESTLTHLYDTPANPDLPQTVGSVMLVLRSMDGVAYTTGSETHKEIHLSVDYIVKKGEGGEDVGREIMGVLTHEMVHCYQYNARGTCPGGLVEGIAGLFCWVVHCLFLNDADFVRLHSDLAPPHWSPHSVPDKWDSGYQHTAYFLDWLEDRYGKGTVRELNVLMKEREWEENMFRELTGRKLGKLWKFYIELLKVQ</sequence>
<dbReference type="Proteomes" id="UP000219338">
    <property type="component" value="Unassembled WGS sequence"/>
</dbReference>
<dbReference type="OMA" id="DAGYQHT"/>
<dbReference type="EMBL" id="FUEG01000007">
    <property type="protein sequence ID" value="SJL06358.1"/>
    <property type="molecule type" value="Genomic_DNA"/>
</dbReference>
<dbReference type="InterPro" id="IPR007541">
    <property type="entry name" value="Uncharacterised_BSP"/>
</dbReference>
<name>A0A284RC87_ARMOS</name>
<dbReference type="STRING" id="47428.A0A284RC87"/>
<dbReference type="AlphaFoldDB" id="A0A284RC87"/>
<organism evidence="1 2">
    <name type="scientific">Armillaria ostoyae</name>
    <name type="common">Armillaria root rot fungus</name>
    <dbReference type="NCBI Taxonomy" id="47428"/>
    <lineage>
        <taxon>Eukaryota</taxon>
        <taxon>Fungi</taxon>
        <taxon>Dikarya</taxon>
        <taxon>Basidiomycota</taxon>
        <taxon>Agaricomycotina</taxon>
        <taxon>Agaricomycetes</taxon>
        <taxon>Agaricomycetidae</taxon>
        <taxon>Agaricales</taxon>
        <taxon>Marasmiineae</taxon>
        <taxon>Physalacriaceae</taxon>
        <taxon>Armillaria</taxon>
    </lineage>
</organism>
<evidence type="ECO:0000313" key="2">
    <source>
        <dbReference type="Proteomes" id="UP000219338"/>
    </source>
</evidence>
<evidence type="ECO:0000313" key="1">
    <source>
        <dbReference type="EMBL" id="SJL06358.1"/>
    </source>
</evidence>
<proteinExistence type="predicted"/>
<accession>A0A284RC87</accession>